<dbReference type="EMBL" id="UAUI01000011">
    <property type="protein sequence ID" value="SPZ39499.1"/>
    <property type="molecule type" value="Genomic_DNA"/>
</dbReference>
<dbReference type="InterPro" id="IPR002173">
    <property type="entry name" value="Carboh/pur_kinase_PfkB_CS"/>
</dbReference>
<evidence type="ECO:0000256" key="3">
    <source>
        <dbReference type="ARBA" id="ARBA00022777"/>
    </source>
</evidence>
<proteinExistence type="inferred from homology"/>
<keyword evidence="3 5" id="KW-0418">Kinase</keyword>
<dbReference type="GO" id="GO:0047590">
    <property type="term" value="F:5-dehydro-2-deoxygluconokinase activity"/>
    <property type="evidence" value="ECO:0007669"/>
    <property type="project" value="UniProtKB-EC"/>
</dbReference>
<organism evidence="5 6">
    <name type="scientific">Rhodococcus wratislaviensis</name>
    <name type="common">Tsukamurella wratislaviensis</name>
    <dbReference type="NCBI Taxonomy" id="44752"/>
    <lineage>
        <taxon>Bacteria</taxon>
        <taxon>Bacillati</taxon>
        <taxon>Actinomycetota</taxon>
        <taxon>Actinomycetes</taxon>
        <taxon>Mycobacteriales</taxon>
        <taxon>Nocardiaceae</taxon>
        <taxon>Rhodococcus</taxon>
    </lineage>
</organism>
<dbReference type="EC" id="2.7.1.92" evidence="5"/>
<dbReference type="CDD" id="cd01166">
    <property type="entry name" value="KdgK"/>
    <property type="match status" value="1"/>
</dbReference>
<evidence type="ECO:0000256" key="1">
    <source>
        <dbReference type="ARBA" id="ARBA00010688"/>
    </source>
</evidence>
<dbReference type="PANTHER" id="PTHR43320:SF2">
    <property type="entry name" value="2-DEHYDRO-3-DEOXYGLUCONOKINASE_2-DEHYDRO-3-DEOXYGALACTONOKINASE"/>
    <property type="match status" value="1"/>
</dbReference>
<evidence type="ECO:0000313" key="6">
    <source>
        <dbReference type="Proteomes" id="UP000251211"/>
    </source>
</evidence>
<feature type="domain" description="Carbohydrate kinase PfkB" evidence="4">
    <location>
        <begin position="7"/>
        <end position="300"/>
    </location>
</feature>
<dbReference type="Proteomes" id="UP000251211">
    <property type="component" value="Unassembled WGS sequence"/>
</dbReference>
<evidence type="ECO:0000313" key="5">
    <source>
        <dbReference type="EMBL" id="SPZ39499.1"/>
    </source>
</evidence>
<dbReference type="SUPFAM" id="SSF53613">
    <property type="entry name" value="Ribokinase-like"/>
    <property type="match status" value="1"/>
</dbReference>
<protein>
    <submittedName>
        <fullName evidence="5">Carbohydrate kinase</fullName>
        <ecNumber evidence="5">2.7.1.-</ecNumber>
        <ecNumber evidence="5">2.7.1.92</ecNumber>
    </submittedName>
</protein>
<dbReference type="PROSITE" id="PS00584">
    <property type="entry name" value="PFKB_KINASES_2"/>
    <property type="match status" value="1"/>
</dbReference>
<keyword evidence="2 5" id="KW-0808">Transferase</keyword>
<gene>
    <name evidence="5" type="primary">iolC_1</name>
    <name evidence="5" type="ORF">NCTC13229_02978</name>
</gene>
<evidence type="ECO:0000256" key="2">
    <source>
        <dbReference type="ARBA" id="ARBA00022679"/>
    </source>
</evidence>
<dbReference type="InterPro" id="IPR052700">
    <property type="entry name" value="Carb_kinase_PfkB-like"/>
</dbReference>
<dbReference type="Gene3D" id="3.40.1190.20">
    <property type="match status" value="1"/>
</dbReference>
<dbReference type="RefSeq" id="WP_112299927.1">
    <property type="nucleotide sequence ID" value="NZ_QTTP01000001.1"/>
</dbReference>
<dbReference type="InterPro" id="IPR011611">
    <property type="entry name" value="PfkB_dom"/>
</dbReference>
<comment type="similarity">
    <text evidence="1">Belongs to the carbohydrate kinase PfkB family.</text>
</comment>
<dbReference type="Pfam" id="PF00294">
    <property type="entry name" value="PfkB"/>
    <property type="match status" value="1"/>
</dbReference>
<dbReference type="PANTHER" id="PTHR43320">
    <property type="entry name" value="SUGAR KINASE"/>
    <property type="match status" value="1"/>
</dbReference>
<sequence length="318" mass="33360">MTTKPALVTLGETMGLLASPTPGPLRHQHSLELSIGGAESNVAIGVARLGIDATWVSRLGDDAIGDLIERELAAEHVRTHVTRHPQARTGLMIKNRHSAERTEVLYYRSASAATTLIPEDLDSSIFNDATHVHLSGITPALSSSCHEVTNHAIALARSRGIPISFDVNFRSALWTQHAAASTLRPMLARADIVFASLDEAHLFTSARDLRSTCAALTDLSDGHAVLKLGADGAAAVVGGTFYRQEAHPVTVTDTVGAGDAFVAGYLAHTMTGHDVADSLRAAAVCGALACTVSGDWHGAPTVSDLAYALAPQADPVTR</sequence>
<evidence type="ECO:0000259" key="4">
    <source>
        <dbReference type="Pfam" id="PF00294"/>
    </source>
</evidence>
<dbReference type="InterPro" id="IPR029056">
    <property type="entry name" value="Ribokinase-like"/>
</dbReference>
<reference evidence="5 6" key="1">
    <citation type="submission" date="2018-06" db="EMBL/GenBank/DDBJ databases">
        <authorList>
            <consortium name="Pathogen Informatics"/>
            <person name="Doyle S."/>
        </authorList>
    </citation>
    <scope>NUCLEOTIDE SEQUENCE [LARGE SCALE GENOMIC DNA]</scope>
    <source>
        <strain evidence="5 6">NCTC13229</strain>
    </source>
</reference>
<comment type="caution">
    <text evidence="5">The sequence shown here is derived from an EMBL/GenBank/DDBJ whole genome shotgun (WGS) entry which is preliminary data.</text>
</comment>
<dbReference type="AlphaFoldDB" id="A0AB38FDB5"/>
<dbReference type="EC" id="2.7.1.-" evidence="5"/>
<name>A0AB38FDB5_RHOWR</name>
<accession>A0AB38FDB5</accession>